<evidence type="ECO:0000313" key="1">
    <source>
        <dbReference type="EMBL" id="MFC6634287.1"/>
    </source>
</evidence>
<dbReference type="EMBL" id="JBHSVR010000001">
    <property type="protein sequence ID" value="MFC6634287.1"/>
    <property type="molecule type" value="Genomic_DNA"/>
</dbReference>
<reference evidence="2" key="1">
    <citation type="journal article" date="2019" name="Int. J. Syst. Evol. Microbiol.">
        <title>The Global Catalogue of Microorganisms (GCM) 10K type strain sequencing project: providing services to taxonomists for standard genome sequencing and annotation.</title>
        <authorList>
            <consortium name="The Broad Institute Genomics Platform"/>
            <consortium name="The Broad Institute Genome Sequencing Center for Infectious Disease"/>
            <person name="Wu L."/>
            <person name="Ma J."/>
        </authorList>
    </citation>
    <scope>NUCLEOTIDE SEQUENCE [LARGE SCALE GENOMIC DNA]</scope>
    <source>
        <strain evidence="2">CGMCC 1.13718</strain>
    </source>
</reference>
<sequence>MKPVRITGLGEEGALLTIDKEDYSHSLTSRHDIEVTVPNEAAPKYSFTFSGAASQVAKTRVWRKTYEAASKYRESSNIPES</sequence>
<dbReference type="RefSeq" id="WP_377483461.1">
    <property type="nucleotide sequence ID" value="NZ_JBHSVR010000001.1"/>
</dbReference>
<comment type="caution">
    <text evidence="1">The sequence shown here is derived from an EMBL/GenBank/DDBJ whole genome shotgun (WGS) entry which is preliminary data.</text>
</comment>
<organism evidence="1 2">
    <name type="scientific">Microbulbifer taiwanensis</name>
    <dbReference type="NCBI Taxonomy" id="986746"/>
    <lineage>
        <taxon>Bacteria</taxon>
        <taxon>Pseudomonadati</taxon>
        <taxon>Pseudomonadota</taxon>
        <taxon>Gammaproteobacteria</taxon>
        <taxon>Cellvibrionales</taxon>
        <taxon>Microbulbiferaceae</taxon>
        <taxon>Microbulbifer</taxon>
    </lineage>
</organism>
<proteinExistence type="predicted"/>
<gene>
    <name evidence="1" type="ORF">ACFQBM_13385</name>
</gene>
<keyword evidence="2" id="KW-1185">Reference proteome</keyword>
<name>A0ABW1YNH8_9GAMM</name>
<accession>A0ABW1YNH8</accession>
<protein>
    <submittedName>
        <fullName evidence="1">Uncharacterized protein</fullName>
    </submittedName>
</protein>
<evidence type="ECO:0000313" key="2">
    <source>
        <dbReference type="Proteomes" id="UP001596425"/>
    </source>
</evidence>
<dbReference type="Proteomes" id="UP001596425">
    <property type="component" value="Unassembled WGS sequence"/>
</dbReference>